<evidence type="ECO:0000313" key="3">
    <source>
        <dbReference type="Proteomes" id="UP000663981"/>
    </source>
</evidence>
<dbReference type="EMBL" id="JAGDEL010000001">
    <property type="protein sequence ID" value="MBO1510113.1"/>
    <property type="molecule type" value="Genomic_DNA"/>
</dbReference>
<accession>A0ABS3MWR2</accession>
<dbReference type="RefSeq" id="WP_207974796.1">
    <property type="nucleotide sequence ID" value="NZ_JAGDEL010000001.1"/>
</dbReference>
<feature type="transmembrane region" description="Helical" evidence="1">
    <location>
        <begin position="28"/>
        <end position="48"/>
    </location>
</feature>
<keyword evidence="1" id="KW-0472">Membrane</keyword>
<keyword evidence="1" id="KW-1133">Transmembrane helix</keyword>
<feature type="transmembrane region" description="Helical" evidence="1">
    <location>
        <begin position="53"/>
        <end position="70"/>
    </location>
</feature>
<dbReference type="NCBIfam" id="NF041644">
    <property type="entry name" value="CBO0543_fam"/>
    <property type="match status" value="1"/>
</dbReference>
<feature type="transmembrane region" description="Helical" evidence="1">
    <location>
        <begin position="119"/>
        <end position="142"/>
    </location>
</feature>
<gene>
    <name evidence="2" type="ORF">I7822_00190</name>
</gene>
<organism evidence="2 3">
    <name type="scientific">Metabacillus bambusae</name>
    <dbReference type="NCBI Taxonomy" id="2795218"/>
    <lineage>
        <taxon>Bacteria</taxon>
        <taxon>Bacillati</taxon>
        <taxon>Bacillota</taxon>
        <taxon>Bacilli</taxon>
        <taxon>Bacillales</taxon>
        <taxon>Bacillaceae</taxon>
        <taxon>Metabacillus</taxon>
    </lineage>
</organism>
<comment type="caution">
    <text evidence="2">The sequence shown here is derived from an EMBL/GenBank/DDBJ whole genome shotgun (WGS) entry which is preliminary data.</text>
</comment>
<protein>
    <recommendedName>
        <fullName evidence="4">Permease</fullName>
    </recommendedName>
</protein>
<sequence>MDKEIERMTSTLHQMEMDYWIHQDLFHFHWWVILIMNVIFLILFLFLIDRQRILLITLAFIISYVINTIFDDIGEYFLLWSHPHQLVRFLAPIATVEFIIIPSIIALMYQFFSRWKFFFIANFIVASLISFIVQPIFVYIGLYKLHNWTYFYSLVVLFVIGVVVKIAVDFIEKKQLNHL</sequence>
<evidence type="ECO:0000256" key="1">
    <source>
        <dbReference type="SAM" id="Phobius"/>
    </source>
</evidence>
<dbReference type="InterPro" id="IPR048147">
    <property type="entry name" value="CBO0543-like"/>
</dbReference>
<keyword evidence="3" id="KW-1185">Reference proteome</keyword>
<evidence type="ECO:0000313" key="2">
    <source>
        <dbReference type="EMBL" id="MBO1510113.1"/>
    </source>
</evidence>
<dbReference type="Proteomes" id="UP000663981">
    <property type="component" value="Unassembled WGS sequence"/>
</dbReference>
<proteinExistence type="predicted"/>
<feature type="transmembrane region" description="Helical" evidence="1">
    <location>
        <begin position="90"/>
        <end position="112"/>
    </location>
</feature>
<reference evidence="2 3" key="1">
    <citation type="submission" date="2021-03" db="EMBL/GenBank/DDBJ databases">
        <title>Whole genome sequence of Metabacillus bambusae BG109.</title>
        <authorList>
            <person name="Jeong J.W."/>
        </authorList>
    </citation>
    <scope>NUCLEOTIDE SEQUENCE [LARGE SCALE GENOMIC DNA]</scope>
    <source>
        <strain evidence="2 3">BG109</strain>
    </source>
</reference>
<keyword evidence="1" id="KW-0812">Transmembrane</keyword>
<feature type="transmembrane region" description="Helical" evidence="1">
    <location>
        <begin position="148"/>
        <end position="168"/>
    </location>
</feature>
<name>A0ABS3MWR2_9BACI</name>
<evidence type="ECO:0008006" key="4">
    <source>
        <dbReference type="Google" id="ProtNLM"/>
    </source>
</evidence>